<evidence type="ECO:0000313" key="1">
    <source>
        <dbReference type="EMBL" id="SFN58936.1"/>
    </source>
</evidence>
<dbReference type="AlphaFoldDB" id="A0A1I5A913"/>
<sequence>MNKKISEIKKIIKEFRNIDGDFWNYGGNELIYEILDSFNNIEWEKLKVELNNFEDYEHSIFARAILSYENDRILNKVDIYEIFFMEFVLLNHLDDSDCLLQDIMYLENIRKPKLDLLQNVKEKIKILRSYEKSINDEKMFLFAENLIDDVIKKNYR</sequence>
<gene>
    <name evidence="1" type="ORF">SAMN05444143_1302</name>
</gene>
<keyword evidence="2" id="KW-1185">Reference proteome</keyword>
<dbReference type="Proteomes" id="UP000182961">
    <property type="component" value="Unassembled WGS sequence"/>
</dbReference>
<accession>A0A1I5A913</accession>
<evidence type="ECO:0000313" key="2">
    <source>
        <dbReference type="Proteomes" id="UP000182961"/>
    </source>
</evidence>
<name>A0A1I5A913_9FLAO</name>
<dbReference type="RefSeq" id="WP_024982738.1">
    <property type="nucleotide sequence ID" value="NZ_FOUT01000030.1"/>
</dbReference>
<protein>
    <submittedName>
        <fullName evidence="1">Uncharacterized protein</fullName>
    </submittedName>
</protein>
<reference evidence="2" key="1">
    <citation type="submission" date="2016-10" db="EMBL/GenBank/DDBJ databases">
        <authorList>
            <person name="Varghese N."/>
            <person name="Submissions S."/>
        </authorList>
    </citation>
    <scope>NUCLEOTIDE SEQUENCE [LARGE SCALE GENOMIC DNA]</scope>
    <source>
        <strain evidence="2">DSM 4002</strain>
    </source>
</reference>
<proteinExistence type="predicted"/>
<organism evidence="1 2">
    <name type="scientific">Flavobacterium succinicans</name>
    <dbReference type="NCBI Taxonomy" id="29536"/>
    <lineage>
        <taxon>Bacteria</taxon>
        <taxon>Pseudomonadati</taxon>
        <taxon>Bacteroidota</taxon>
        <taxon>Flavobacteriia</taxon>
        <taxon>Flavobacteriales</taxon>
        <taxon>Flavobacteriaceae</taxon>
        <taxon>Flavobacterium</taxon>
    </lineage>
</organism>
<dbReference type="EMBL" id="FOUT01000030">
    <property type="protein sequence ID" value="SFN58936.1"/>
    <property type="molecule type" value="Genomic_DNA"/>
</dbReference>